<feature type="domain" description="MutL C-terminal dimerisation" evidence="7">
    <location>
        <begin position="413"/>
        <end position="555"/>
    </location>
</feature>
<dbReference type="HOGENOM" id="CLU_004131_4_3_0"/>
<dbReference type="CDD" id="cd16926">
    <property type="entry name" value="HATPase_MutL-MLH-PMS-like"/>
    <property type="match status" value="1"/>
</dbReference>
<evidence type="ECO:0000259" key="8">
    <source>
        <dbReference type="SMART" id="SM01340"/>
    </source>
</evidence>
<dbReference type="Gene3D" id="3.30.1540.20">
    <property type="entry name" value="MutL, C-terminal domain, dimerisation subdomain"/>
    <property type="match status" value="1"/>
</dbReference>
<dbReference type="Pfam" id="PF01119">
    <property type="entry name" value="DNA_mis_repair"/>
    <property type="match status" value="1"/>
</dbReference>
<dbReference type="PATRIC" id="fig|1229831.3.peg.734"/>
<dbReference type="KEGG" id="cav:M832_07340"/>
<sequence>MRNSFYGSSTMSSGNRIQLLDTVTINQIAAGEVIESAVSVVKELVENSLDAKADEIDIETLGSGQGRIVVKDNGCGMDPEDIPWAIRRHATSKIAAFSDIFSLLSFGFRGEALSAIAAVAKMEILSCSGSGRGSRTVVRGGEILTSESSPRQRGTTITVDSLFYNVPVRRGFQKSPQADHLAIRRLLENRILSMEGVGWSWISEKQQEFYIHKHWEFSERVAFVMGDSFMRSALDVDKRSGSLRISGFLGLPDFHRPTRQGQRVFINDRPVDSIFISKKVGEAYTLLLPPQRYPVFVLKLYLPSHWCDFNVHPQKTEVRLLKEDSVGEFILESIRDALARSQGNSICSSHSVPTFPETNQKQELRFVEDIRNVSLPQNAFVNDSMLPKSPMLLPTQERQIHMPWGREESSVRFLTSLGKVILAEDYEGVHVVFVNAVRKHLFYLSLLGEQDCTYETQSFLIPICLEVTSQEGAFLVSHMEELKRLGIGISQMGPSLFFIDSAPTLICDEELKTWLLYLSAEGKKKIDKTTISLLIKETLAQTMFCKSRPEFDVSWLSFFWELGKPERAFDGSLMRRLIVDEDFIKERG</sequence>
<name>W8JHB6_9CHLA</name>
<dbReference type="SMART" id="SM01340">
    <property type="entry name" value="DNA_mis_repair"/>
    <property type="match status" value="1"/>
</dbReference>
<comment type="similarity">
    <text evidence="1 6">Belongs to the DNA mismatch repair MutL/HexB family.</text>
</comment>
<dbReference type="SUPFAM" id="SSF118116">
    <property type="entry name" value="DNA mismatch repair protein MutL"/>
    <property type="match status" value="1"/>
</dbReference>
<dbReference type="HAMAP" id="MF_00149">
    <property type="entry name" value="DNA_mis_repair"/>
    <property type="match status" value="1"/>
</dbReference>
<dbReference type="SUPFAM" id="SSF54211">
    <property type="entry name" value="Ribosomal protein S5 domain 2-like"/>
    <property type="match status" value="1"/>
</dbReference>
<evidence type="ECO:0000313" key="9">
    <source>
        <dbReference type="EMBL" id="AHK63585.1"/>
    </source>
</evidence>
<dbReference type="STRING" id="1229831.M832_07340"/>
<dbReference type="GO" id="GO:0016887">
    <property type="term" value="F:ATP hydrolysis activity"/>
    <property type="evidence" value="ECO:0007669"/>
    <property type="project" value="InterPro"/>
</dbReference>
<dbReference type="GO" id="GO:0005524">
    <property type="term" value="F:ATP binding"/>
    <property type="evidence" value="ECO:0007669"/>
    <property type="project" value="InterPro"/>
</dbReference>
<evidence type="ECO:0000256" key="1">
    <source>
        <dbReference type="ARBA" id="ARBA00006082"/>
    </source>
</evidence>
<dbReference type="PANTHER" id="PTHR10073:SF12">
    <property type="entry name" value="DNA MISMATCH REPAIR PROTEIN MLH1"/>
    <property type="match status" value="1"/>
</dbReference>
<dbReference type="InterPro" id="IPR014790">
    <property type="entry name" value="MutL_C"/>
</dbReference>
<evidence type="ECO:0000313" key="10">
    <source>
        <dbReference type="Proteomes" id="UP000019433"/>
    </source>
</evidence>
<dbReference type="GO" id="GO:0140664">
    <property type="term" value="F:ATP-dependent DNA damage sensor activity"/>
    <property type="evidence" value="ECO:0007669"/>
    <property type="project" value="InterPro"/>
</dbReference>
<dbReference type="Proteomes" id="UP000019433">
    <property type="component" value="Chromosome"/>
</dbReference>
<proteinExistence type="inferred from homology"/>
<gene>
    <name evidence="6 9" type="primary">mutL</name>
    <name evidence="9" type="ORF">M832_07340</name>
</gene>
<feature type="domain" description="DNA mismatch repair protein S5" evidence="8">
    <location>
        <begin position="221"/>
        <end position="339"/>
    </location>
</feature>
<dbReference type="AlphaFoldDB" id="W8JHB6"/>
<dbReference type="FunFam" id="3.30.565.10:FF:000003">
    <property type="entry name" value="DNA mismatch repair endonuclease MutL"/>
    <property type="match status" value="1"/>
</dbReference>
<dbReference type="InterPro" id="IPR020568">
    <property type="entry name" value="Ribosomal_Su5_D2-typ_SF"/>
</dbReference>
<dbReference type="InterPro" id="IPR014762">
    <property type="entry name" value="DNA_mismatch_repair_CS"/>
</dbReference>
<evidence type="ECO:0000256" key="3">
    <source>
        <dbReference type="ARBA" id="ARBA00022763"/>
    </source>
</evidence>
<keyword evidence="3 6" id="KW-0227">DNA damage</keyword>
<dbReference type="InterPro" id="IPR002099">
    <property type="entry name" value="MutL/Mlh/PMS"/>
</dbReference>
<dbReference type="Pfam" id="PF13589">
    <property type="entry name" value="HATPase_c_3"/>
    <property type="match status" value="1"/>
</dbReference>
<comment type="function">
    <text evidence="5 6">This protein is involved in the repair of mismatches in DNA. It is required for dam-dependent methyl-directed DNA mismatch repair. May act as a 'molecular matchmaker', a protein that promotes the formation of a stable complex between two or more DNA-binding proteins in an ATP-dependent manner without itself being part of a final effector complex.</text>
</comment>
<dbReference type="GO" id="GO:0032300">
    <property type="term" value="C:mismatch repair complex"/>
    <property type="evidence" value="ECO:0007669"/>
    <property type="project" value="InterPro"/>
</dbReference>
<dbReference type="InterPro" id="IPR037198">
    <property type="entry name" value="MutL_C_sf"/>
</dbReference>
<dbReference type="Pfam" id="PF08676">
    <property type="entry name" value="MutL_C"/>
    <property type="match status" value="1"/>
</dbReference>
<dbReference type="InterPro" id="IPR038973">
    <property type="entry name" value="MutL/Mlh/Pms-like"/>
</dbReference>
<dbReference type="GO" id="GO:0030983">
    <property type="term" value="F:mismatched DNA binding"/>
    <property type="evidence" value="ECO:0007669"/>
    <property type="project" value="InterPro"/>
</dbReference>
<dbReference type="Gene3D" id="3.30.1370.100">
    <property type="entry name" value="MutL, C-terminal domain, regulatory subdomain"/>
    <property type="match status" value="1"/>
</dbReference>
<dbReference type="NCBIfam" id="TIGR00585">
    <property type="entry name" value="mutl"/>
    <property type="match status" value="1"/>
</dbReference>
<dbReference type="InterPro" id="IPR020667">
    <property type="entry name" value="DNA_mismatch_repair_MutL"/>
</dbReference>
<dbReference type="GO" id="GO:0006298">
    <property type="term" value="P:mismatch repair"/>
    <property type="evidence" value="ECO:0007669"/>
    <property type="project" value="UniProtKB-UniRule"/>
</dbReference>
<dbReference type="CDD" id="cd00782">
    <property type="entry name" value="MutL_Trans"/>
    <property type="match status" value="1"/>
</dbReference>
<organism evidence="9 10">
    <name type="scientific">Chlamydia avium 10DC88</name>
    <dbReference type="NCBI Taxonomy" id="1229831"/>
    <lineage>
        <taxon>Bacteria</taxon>
        <taxon>Pseudomonadati</taxon>
        <taxon>Chlamydiota</taxon>
        <taxon>Chlamydiia</taxon>
        <taxon>Chlamydiales</taxon>
        <taxon>Chlamydiaceae</taxon>
        <taxon>Chlamydia/Chlamydophila group</taxon>
        <taxon>Chlamydia</taxon>
    </lineage>
</organism>
<dbReference type="InterPro" id="IPR036890">
    <property type="entry name" value="HATPase_C_sf"/>
</dbReference>
<dbReference type="InterPro" id="IPR042120">
    <property type="entry name" value="MutL_C_dimsub"/>
</dbReference>
<evidence type="ECO:0000259" key="7">
    <source>
        <dbReference type="SMART" id="SM00853"/>
    </source>
</evidence>
<keyword evidence="4 6" id="KW-0234">DNA repair</keyword>
<evidence type="ECO:0000256" key="6">
    <source>
        <dbReference type="HAMAP-Rule" id="MF_00149"/>
    </source>
</evidence>
<dbReference type="PROSITE" id="PS00058">
    <property type="entry name" value="DNA_MISMATCH_REPAIR_1"/>
    <property type="match status" value="1"/>
</dbReference>
<dbReference type="eggNOG" id="COG0323">
    <property type="taxonomic scope" value="Bacteria"/>
</dbReference>
<evidence type="ECO:0000256" key="2">
    <source>
        <dbReference type="ARBA" id="ARBA00021975"/>
    </source>
</evidence>
<dbReference type="PANTHER" id="PTHR10073">
    <property type="entry name" value="DNA MISMATCH REPAIR PROTEIN MLH, PMS, MUTL"/>
    <property type="match status" value="1"/>
</dbReference>
<dbReference type="Gene3D" id="3.30.565.10">
    <property type="entry name" value="Histidine kinase-like ATPase, C-terminal domain"/>
    <property type="match status" value="1"/>
</dbReference>
<reference evidence="9 10" key="1">
    <citation type="journal article" date="2014" name="Syst. Appl. Microbiol.">
        <title>Evidence for the existence of two new members of the family Chlamydiaceae and proposal of Chlamydia avium sp. nov. and Chlamydia gallinacea sp. nov.</title>
        <authorList>
            <person name="Sachse K."/>
            <person name="Laroucau K."/>
            <person name="Riege K."/>
            <person name="Wehner S."/>
            <person name="Dilcher M."/>
            <person name="Creasy H.H."/>
            <person name="Weidmann M."/>
            <person name="Myers G."/>
            <person name="Vorimore F."/>
            <person name="Vicari N."/>
            <person name="Magnino S."/>
            <person name="Liebler-Tenorio E."/>
            <person name="Ruettger A."/>
            <person name="Bavoil P.M."/>
            <person name="Hufert F.T."/>
            <person name="Rossello-Mora R."/>
            <person name="Marz M."/>
        </authorList>
    </citation>
    <scope>NUCLEOTIDE SEQUENCE [LARGE SCALE GENOMIC DNA]</scope>
    <source>
        <strain evidence="9 10">10DC88</strain>
    </source>
</reference>
<dbReference type="InterPro" id="IPR014721">
    <property type="entry name" value="Ribsml_uS5_D2-typ_fold_subgr"/>
</dbReference>
<protein>
    <recommendedName>
        <fullName evidence="2 6">DNA mismatch repair protein MutL</fullName>
    </recommendedName>
</protein>
<evidence type="ECO:0000256" key="5">
    <source>
        <dbReference type="ARBA" id="ARBA00056874"/>
    </source>
</evidence>
<dbReference type="InterPro" id="IPR042121">
    <property type="entry name" value="MutL_C_regsub"/>
</dbReference>
<dbReference type="SUPFAM" id="SSF55874">
    <property type="entry name" value="ATPase domain of HSP90 chaperone/DNA topoisomerase II/histidine kinase"/>
    <property type="match status" value="1"/>
</dbReference>
<dbReference type="InterPro" id="IPR013507">
    <property type="entry name" value="DNA_mismatch_S5_2-like"/>
</dbReference>
<dbReference type="Gene3D" id="3.30.230.10">
    <property type="match status" value="1"/>
</dbReference>
<dbReference type="SMART" id="SM00853">
    <property type="entry name" value="MutL_C"/>
    <property type="match status" value="1"/>
</dbReference>
<evidence type="ECO:0000256" key="4">
    <source>
        <dbReference type="ARBA" id="ARBA00023204"/>
    </source>
</evidence>
<accession>W8JHB6</accession>
<dbReference type="EMBL" id="CP006571">
    <property type="protein sequence ID" value="AHK63585.1"/>
    <property type="molecule type" value="Genomic_DNA"/>
</dbReference>